<evidence type="ECO:0000313" key="4">
    <source>
        <dbReference type="Proteomes" id="UP001164746"/>
    </source>
</evidence>
<reference evidence="3" key="1">
    <citation type="submission" date="2022-11" db="EMBL/GenBank/DDBJ databases">
        <title>Centuries of genome instability and evolution in soft-shell clam transmissible cancer (bioRxiv).</title>
        <authorList>
            <person name="Hart S.F.M."/>
            <person name="Yonemitsu M.A."/>
            <person name="Giersch R.M."/>
            <person name="Beal B.F."/>
            <person name="Arriagada G."/>
            <person name="Davis B.W."/>
            <person name="Ostrander E.A."/>
            <person name="Goff S.P."/>
            <person name="Metzger M.J."/>
        </authorList>
    </citation>
    <scope>NUCLEOTIDE SEQUENCE</scope>
    <source>
        <strain evidence="3">MELC-2E11</strain>
        <tissue evidence="3">Siphon/mantle</tissue>
    </source>
</reference>
<dbReference type="Proteomes" id="UP001164746">
    <property type="component" value="Chromosome 2"/>
</dbReference>
<keyword evidence="4" id="KW-1185">Reference proteome</keyword>
<sequence length="352" mass="41761">ERPKSKKTKEEKEREKLEKLREREILRVEREEQKLEKERIRIEKERMKALEREAKIEKMKGRLSQPDMEAKLKNPVLGPLTEYKVTADFARKLHEWEVMKGKDISTAMYLEAQKRSLQFTQEYQNAYQILNNTPEVAHDRPITTDTDDGQMRKTSSESEDMFLMDEPDGGLPRDRRKPPPLTLIPCGESPEHSPGAPVSDDSSMDDRSTETMESMTQHNIISLEKANKQLLEELRRREIEYNSLQDEVRILNDQLINFRNEHVLELEEVSKKSSALHHFEKLYSQAMQLQMQMNNLRLSQLERNKEIMNMKRHLLLQEANNLLLQADVTRREAELLYYKEYSQKRVPIKRWN</sequence>
<gene>
    <name evidence="3" type="ORF">MAR_030273</name>
</gene>
<evidence type="ECO:0000313" key="3">
    <source>
        <dbReference type="EMBL" id="WAQ97583.1"/>
    </source>
</evidence>
<proteinExistence type="predicted"/>
<accession>A0ABY7DL25</accession>
<feature type="coiled-coil region" evidence="1">
    <location>
        <begin position="7"/>
        <end position="60"/>
    </location>
</feature>
<feature type="non-terminal residue" evidence="3">
    <location>
        <position position="1"/>
    </location>
</feature>
<protein>
    <submittedName>
        <fullName evidence="3">Uncharacterized protein</fullName>
    </submittedName>
</protein>
<evidence type="ECO:0000256" key="1">
    <source>
        <dbReference type="SAM" id="Coils"/>
    </source>
</evidence>
<dbReference type="EMBL" id="CP111013">
    <property type="protein sequence ID" value="WAQ97583.1"/>
    <property type="molecule type" value="Genomic_DNA"/>
</dbReference>
<feature type="non-terminal residue" evidence="3">
    <location>
        <position position="352"/>
    </location>
</feature>
<evidence type="ECO:0000256" key="2">
    <source>
        <dbReference type="SAM" id="MobiDB-lite"/>
    </source>
</evidence>
<feature type="compositionally biased region" description="Acidic residues" evidence="2">
    <location>
        <begin position="157"/>
        <end position="168"/>
    </location>
</feature>
<feature type="region of interest" description="Disordered" evidence="2">
    <location>
        <begin position="138"/>
        <end position="216"/>
    </location>
</feature>
<feature type="coiled-coil region" evidence="1">
    <location>
        <begin position="220"/>
        <end position="261"/>
    </location>
</feature>
<name>A0ABY7DL25_MYAAR</name>
<keyword evidence="1" id="KW-0175">Coiled coil</keyword>
<organism evidence="3 4">
    <name type="scientific">Mya arenaria</name>
    <name type="common">Soft-shell clam</name>
    <dbReference type="NCBI Taxonomy" id="6604"/>
    <lineage>
        <taxon>Eukaryota</taxon>
        <taxon>Metazoa</taxon>
        <taxon>Spiralia</taxon>
        <taxon>Lophotrochozoa</taxon>
        <taxon>Mollusca</taxon>
        <taxon>Bivalvia</taxon>
        <taxon>Autobranchia</taxon>
        <taxon>Heteroconchia</taxon>
        <taxon>Euheterodonta</taxon>
        <taxon>Imparidentia</taxon>
        <taxon>Neoheterodontei</taxon>
        <taxon>Myida</taxon>
        <taxon>Myoidea</taxon>
        <taxon>Myidae</taxon>
        <taxon>Mya</taxon>
    </lineage>
</organism>